<dbReference type="AlphaFoldDB" id="A0A1G2PML1"/>
<sequence length="77" mass="8831">MTTVIIPKELSETKGLVAAPKNSYKKFLAWQKKTKSVKTFKPTLSDIRSLDRARKNFVKGNYITLQKFKDELAGNNR</sequence>
<protein>
    <submittedName>
        <fullName evidence="1">Uncharacterized protein</fullName>
    </submittedName>
</protein>
<dbReference type="Proteomes" id="UP000178646">
    <property type="component" value="Unassembled WGS sequence"/>
</dbReference>
<gene>
    <name evidence="1" type="ORF">A2W59_00545</name>
</gene>
<comment type="caution">
    <text evidence="1">The sequence shown here is derived from an EMBL/GenBank/DDBJ whole genome shotgun (WGS) entry which is preliminary data.</text>
</comment>
<reference evidence="1 2" key="1">
    <citation type="journal article" date="2016" name="Nat. Commun.">
        <title>Thousands of microbial genomes shed light on interconnected biogeochemical processes in an aquifer system.</title>
        <authorList>
            <person name="Anantharaman K."/>
            <person name="Brown C.T."/>
            <person name="Hug L.A."/>
            <person name="Sharon I."/>
            <person name="Castelle C.J."/>
            <person name="Probst A.J."/>
            <person name="Thomas B.C."/>
            <person name="Singh A."/>
            <person name="Wilkins M.J."/>
            <person name="Karaoz U."/>
            <person name="Brodie E.L."/>
            <person name="Williams K.H."/>
            <person name="Hubbard S.S."/>
            <person name="Banfield J.F."/>
        </authorList>
    </citation>
    <scope>NUCLEOTIDE SEQUENCE [LARGE SCALE GENOMIC DNA]</scope>
</reference>
<evidence type="ECO:0000313" key="2">
    <source>
        <dbReference type="Proteomes" id="UP000178646"/>
    </source>
</evidence>
<dbReference type="EMBL" id="MHSU01000031">
    <property type="protein sequence ID" value="OHA49556.1"/>
    <property type="molecule type" value="Genomic_DNA"/>
</dbReference>
<organism evidence="1 2">
    <name type="scientific">Candidatus Terrybacteria bacterium RIFCSPHIGHO2_02_41_19</name>
    <dbReference type="NCBI Taxonomy" id="1802364"/>
    <lineage>
        <taxon>Bacteria</taxon>
        <taxon>Candidatus Terryibacteriota</taxon>
    </lineage>
</organism>
<proteinExistence type="predicted"/>
<accession>A0A1G2PML1</accession>
<evidence type="ECO:0000313" key="1">
    <source>
        <dbReference type="EMBL" id="OHA49556.1"/>
    </source>
</evidence>
<name>A0A1G2PML1_9BACT</name>